<comment type="caution">
    <text evidence="10">The sequence shown here is derived from an EMBL/GenBank/DDBJ whole genome shotgun (WGS) entry which is preliminary data.</text>
</comment>
<feature type="domain" description="RING-type" evidence="9">
    <location>
        <begin position="1"/>
        <end position="210"/>
    </location>
</feature>
<evidence type="ECO:0000256" key="2">
    <source>
        <dbReference type="ARBA" id="ARBA00012251"/>
    </source>
</evidence>
<dbReference type="EC" id="2.3.2.31" evidence="2"/>
<dbReference type="Gene3D" id="3.30.40.10">
    <property type="entry name" value="Zinc/RING finger domain, C3HC4 (zinc finger)"/>
    <property type="match status" value="1"/>
</dbReference>
<name>A0AAN5C6L8_9BILA</name>
<dbReference type="EMBL" id="BTRK01000001">
    <property type="protein sequence ID" value="GMR30874.1"/>
    <property type="molecule type" value="Genomic_DNA"/>
</dbReference>
<evidence type="ECO:0000313" key="11">
    <source>
        <dbReference type="Proteomes" id="UP001328107"/>
    </source>
</evidence>
<evidence type="ECO:0000256" key="8">
    <source>
        <dbReference type="ARBA" id="ARBA00022833"/>
    </source>
</evidence>
<organism evidence="10 11">
    <name type="scientific">Pristionchus mayeri</name>
    <dbReference type="NCBI Taxonomy" id="1317129"/>
    <lineage>
        <taxon>Eukaryota</taxon>
        <taxon>Metazoa</taxon>
        <taxon>Ecdysozoa</taxon>
        <taxon>Nematoda</taxon>
        <taxon>Chromadorea</taxon>
        <taxon>Rhabditida</taxon>
        <taxon>Rhabditina</taxon>
        <taxon>Diplogasteromorpha</taxon>
        <taxon>Diplogasteroidea</taxon>
        <taxon>Neodiplogasteridae</taxon>
        <taxon>Pristionchus</taxon>
    </lineage>
</organism>
<evidence type="ECO:0000256" key="1">
    <source>
        <dbReference type="ARBA" id="ARBA00001798"/>
    </source>
</evidence>
<gene>
    <name evidence="10" type="ORF">PMAYCL1PPCAC_01069</name>
</gene>
<evidence type="ECO:0000313" key="10">
    <source>
        <dbReference type="EMBL" id="GMR30874.1"/>
    </source>
</evidence>
<dbReference type="InterPro" id="IPR044066">
    <property type="entry name" value="TRIAD_supradom"/>
</dbReference>
<dbReference type="Gene3D" id="1.20.120.1750">
    <property type="match status" value="1"/>
</dbReference>
<dbReference type="InterPro" id="IPR031127">
    <property type="entry name" value="E3_UB_ligase_RBR"/>
</dbReference>
<reference evidence="11" key="1">
    <citation type="submission" date="2022-10" db="EMBL/GenBank/DDBJ databases">
        <title>Genome assembly of Pristionchus species.</title>
        <authorList>
            <person name="Yoshida K."/>
            <person name="Sommer R.J."/>
        </authorList>
    </citation>
    <scope>NUCLEOTIDE SEQUENCE [LARGE SCALE GENOMIC DNA]</scope>
    <source>
        <strain evidence="11">RS5460</strain>
    </source>
</reference>
<dbReference type="GO" id="GO:0008270">
    <property type="term" value="F:zinc ion binding"/>
    <property type="evidence" value="ECO:0007669"/>
    <property type="project" value="UniProtKB-KW"/>
</dbReference>
<feature type="non-terminal residue" evidence="10">
    <location>
        <position position="1"/>
    </location>
</feature>
<keyword evidence="4" id="KW-0479">Metal-binding</keyword>
<accession>A0AAN5C6L8</accession>
<evidence type="ECO:0000256" key="5">
    <source>
        <dbReference type="ARBA" id="ARBA00022737"/>
    </source>
</evidence>
<keyword evidence="8" id="KW-0862">Zinc</keyword>
<evidence type="ECO:0000256" key="6">
    <source>
        <dbReference type="ARBA" id="ARBA00022771"/>
    </source>
</evidence>
<comment type="catalytic activity">
    <reaction evidence="1">
        <text>[E2 ubiquitin-conjugating enzyme]-S-ubiquitinyl-L-cysteine + [acceptor protein]-L-lysine = [E2 ubiquitin-conjugating enzyme]-L-cysteine + [acceptor protein]-N(6)-ubiquitinyl-L-lysine.</text>
        <dbReference type="EC" id="2.3.2.31"/>
    </reaction>
</comment>
<evidence type="ECO:0000256" key="3">
    <source>
        <dbReference type="ARBA" id="ARBA00022679"/>
    </source>
</evidence>
<sequence length="325" mass="36969">SEMSLTSNYSLIHPFSLSCSHCFCTSCWLSHILESIYNRKLPASCLDPDCPCTLSVSAAAALLDSPSLDIYEKELIDVLTKEGKLLTCPLCSKMHFNSGSRTLTCSCGLEMCTHCSQEHHFPVGCDAFRQYITYIRKLGFSNSYSSHHIVYSISNCVRCPACKSIFQLGRSSTICNFMHCRCGVLFCYHCNQRYTEAHRHCKGGPNLKIDLTDVIEQKSCSLLAPSLLAFAVQTRMSFLERRKELRKRIAGLPTLRRIQGDRSIAKLFFVLELCYLNSRRCSTSKFLASKLRFSLETFFNRVHCDINTRILELEQLHESIDSWSK</sequence>
<keyword evidence="3" id="KW-0808">Transferase</keyword>
<evidence type="ECO:0000259" key="9">
    <source>
        <dbReference type="PROSITE" id="PS51873"/>
    </source>
</evidence>
<keyword evidence="6" id="KW-0863">Zinc-finger</keyword>
<protein>
    <recommendedName>
        <fullName evidence="2">RBR-type E3 ubiquitin transferase</fullName>
        <ecNumber evidence="2">2.3.2.31</ecNumber>
    </recommendedName>
</protein>
<dbReference type="Pfam" id="PF01485">
    <property type="entry name" value="IBR"/>
    <property type="match status" value="1"/>
</dbReference>
<dbReference type="InterPro" id="IPR013083">
    <property type="entry name" value="Znf_RING/FYVE/PHD"/>
</dbReference>
<dbReference type="SUPFAM" id="SSF57850">
    <property type="entry name" value="RING/U-box"/>
    <property type="match status" value="3"/>
</dbReference>
<dbReference type="AlphaFoldDB" id="A0AAN5C6L8"/>
<evidence type="ECO:0000256" key="4">
    <source>
        <dbReference type="ARBA" id="ARBA00022723"/>
    </source>
</evidence>
<evidence type="ECO:0000256" key="7">
    <source>
        <dbReference type="ARBA" id="ARBA00022786"/>
    </source>
</evidence>
<keyword evidence="5" id="KW-0677">Repeat</keyword>
<dbReference type="GO" id="GO:0016567">
    <property type="term" value="P:protein ubiquitination"/>
    <property type="evidence" value="ECO:0007669"/>
    <property type="project" value="InterPro"/>
</dbReference>
<dbReference type="InterPro" id="IPR002867">
    <property type="entry name" value="IBR_dom"/>
</dbReference>
<dbReference type="PROSITE" id="PS51873">
    <property type="entry name" value="TRIAD"/>
    <property type="match status" value="1"/>
</dbReference>
<keyword evidence="7" id="KW-0833">Ubl conjugation pathway</keyword>
<dbReference type="Proteomes" id="UP001328107">
    <property type="component" value="Unassembled WGS sequence"/>
</dbReference>
<dbReference type="PANTHER" id="PTHR11685">
    <property type="entry name" value="RBR FAMILY RING FINGER AND IBR DOMAIN-CONTAINING"/>
    <property type="match status" value="1"/>
</dbReference>
<keyword evidence="11" id="KW-1185">Reference proteome</keyword>
<proteinExistence type="predicted"/>
<dbReference type="GO" id="GO:0061630">
    <property type="term" value="F:ubiquitin protein ligase activity"/>
    <property type="evidence" value="ECO:0007669"/>
    <property type="project" value="UniProtKB-EC"/>
</dbReference>